<dbReference type="InterPro" id="IPR014025">
    <property type="entry name" value="Glutaredoxin_subgr"/>
</dbReference>
<evidence type="ECO:0000256" key="4">
    <source>
        <dbReference type="ARBA" id="ARBA00023002"/>
    </source>
</evidence>
<keyword evidence="2" id="KW-0575">Peroxidase</keyword>
<evidence type="ECO:0000256" key="3">
    <source>
        <dbReference type="ARBA" id="ARBA00022862"/>
    </source>
</evidence>
<dbReference type="GO" id="GO:0042744">
    <property type="term" value="P:hydrogen peroxide catabolic process"/>
    <property type="evidence" value="ECO:0007669"/>
    <property type="project" value="TreeGrafter"/>
</dbReference>
<evidence type="ECO:0000256" key="6">
    <source>
        <dbReference type="SAM" id="MobiDB-lite"/>
    </source>
</evidence>
<dbReference type="Proteomes" id="UP000039324">
    <property type="component" value="Unassembled WGS sequence"/>
</dbReference>
<evidence type="ECO:0000256" key="2">
    <source>
        <dbReference type="ARBA" id="ARBA00022559"/>
    </source>
</evidence>
<name>A0A0G4IY90_PLABS</name>
<gene>
    <name evidence="8" type="ORF">PBRA_008042</name>
    <name evidence="9" type="ORF">PLBR_LOCUS2302</name>
</gene>
<dbReference type="GO" id="GO:0005737">
    <property type="term" value="C:cytoplasm"/>
    <property type="evidence" value="ECO:0007669"/>
    <property type="project" value="TreeGrafter"/>
</dbReference>
<dbReference type="EMBL" id="CDSF01000100">
    <property type="protein sequence ID" value="CEP00308.1"/>
    <property type="molecule type" value="Genomic_DNA"/>
</dbReference>
<dbReference type="InterPro" id="IPR036249">
    <property type="entry name" value="Thioredoxin-like_sf"/>
</dbReference>
<dbReference type="PROSITE" id="PS51354">
    <property type="entry name" value="GLUTAREDOXIN_2"/>
    <property type="match status" value="1"/>
</dbReference>
<keyword evidence="10" id="KW-1185">Reference proteome</keyword>
<dbReference type="Pfam" id="PF00462">
    <property type="entry name" value="Glutaredoxin"/>
    <property type="match status" value="1"/>
</dbReference>
<dbReference type="CDD" id="cd03013">
    <property type="entry name" value="PRX5_like"/>
    <property type="match status" value="1"/>
</dbReference>
<dbReference type="PRINTS" id="PR00160">
    <property type="entry name" value="GLUTAREDOXIN"/>
</dbReference>
<dbReference type="InterPro" id="IPR002109">
    <property type="entry name" value="Glutaredoxin"/>
</dbReference>
<dbReference type="GO" id="GO:0008379">
    <property type="term" value="F:thioredoxin peroxidase activity"/>
    <property type="evidence" value="ECO:0007669"/>
    <property type="project" value="InterPro"/>
</dbReference>
<evidence type="ECO:0000256" key="1">
    <source>
        <dbReference type="ARBA" id="ARBA00010505"/>
    </source>
</evidence>
<dbReference type="GO" id="GO:0045454">
    <property type="term" value="P:cell redox homeostasis"/>
    <property type="evidence" value="ECO:0007669"/>
    <property type="project" value="TreeGrafter"/>
</dbReference>
<feature type="active site" description="Cysteine sulfenic acid (-SOH) intermediate" evidence="5">
    <location>
        <position position="50"/>
    </location>
</feature>
<dbReference type="Proteomes" id="UP000290189">
    <property type="component" value="Unassembled WGS sequence"/>
</dbReference>
<dbReference type="AlphaFoldDB" id="A0A0G4IY90"/>
<dbReference type="GO" id="GO:0034599">
    <property type="term" value="P:cellular response to oxidative stress"/>
    <property type="evidence" value="ECO:0007669"/>
    <property type="project" value="InterPro"/>
</dbReference>
<dbReference type="InterPro" id="IPR037944">
    <property type="entry name" value="PRX5-like"/>
</dbReference>
<evidence type="ECO:0000256" key="5">
    <source>
        <dbReference type="PIRSR" id="PIRSR637944-1"/>
    </source>
</evidence>
<feature type="domain" description="Thioredoxin" evidence="7">
    <location>
        <begin position="4"/>
        <end position="169"/>
    </location>
</feature>
<dbReference type="Gene3D" id="3.40.30.10">
    <property type="entry name" value="Glutaredoxin"/>
    <property type="match status" value="2"/>
</dbReference>
<proteinExistence type="inferred from homology"/>
<reference evidence="8 10" key="1">
    <citation type="submission" date="2015-02" db="EMBL/GenBank/DDBJ databases">
        <authorList>
            <person name="Chooi Y.-H."/>
        </authorList>
    </citation>
    <scope>NUCLEOTIDE SEQUENCE [LARGE SCALE GENOMIC DNA]</scope>
    <source>
        <strain evidence="8">E3</strain>
    </source>
</reference>
<dbReference type="OrthoDB" id="1882547at2759"/>
<dbReference type="InterPro" id="IPR013740">
    <property type="entry name" value="Redoxin"/>
</dbReference>
<evidence type="ECO:0000313" key="9">
    <source>
        <dbReference type="EMBL" id="SPQ95087.1"/>
    </source>
</evidence>
<dbReference type="InterPro" id="IPR013766">
    <property type="entry name" value="Thioredoxin_domain"/>
</dbReference>
<dbReference type="PROSITE" id="PS51352">
    <property type="entry name" value="THIOREDOXIN_2"/>
    <property type="match status" value="1"/>
</dbReference>
<protein>
    <recommendedName>
        <fullName evidence="7">Thioredoxin domain-containing protein</fullName>
    </recommendedName>
</protein>
<evidence type="ECO:0000313" key="11">
    <source>
        <dbReference type="Proteomes" id="UP000290189"/>
    </source>
</evidence>
<dbReference type="PANTHER" id="PTHR10430">
    <property type="entry name" value="PEROXIREDOXIN"/>
    <property type="match status" value="1"/>
</dbReference>
<dbReference type="Pfam" id="PF08534">
    <property type="entry name" value="Redoxin"/>
    <property type="match status" value="1"/>
</dbReference>
<keyword evidence="9" id="KW-0496">Mitochondrion</keyword>
<evidence type="ECO:0000313" key="10">
    <source>
        <dbReference type="Proteomes" id="UP000039324"/>
    </source>
</evidence>
<dbReference type="EMBL" id="OVEO01000003">
    <property type="protein sequence ID" value="SPQ95087.1"/>
    <property type="molecule type" value="Genomic_DNA"/>
</dbReference>
<dbReference type="STRING" id="37360.A0A0G4IY90"/>
<comment type="similarity">
    <text evidence="1">Belongs to the peroxiredoxin family. Prx5 subfamily.</text>
</comment>
<evidence type="ECO:0000313" key="8">
    <source>
        <dbReference type="EMBL" id="CEP00308.1"/>
    </source>
</evidence>
<keyword evidence="3" id="KW-0049">Antioxidant</keyword>
<geneLocation type="mitochondrion" evidence="9"/>
<feature type="region of interest" description="Disordered" evidence="6">
    <location>
        <begin position="248"/>
        <end position="267"/>
    </location>
</feature>
<accession>A0A0G4IY90</accession>
<dbReference type="PANTHER" id="PTHR10430:SF16">
    <property type="entry name" value="PEROXIREDOXIN-5, MITOCHONDRIAL"/>
    <property type="match status" value="1"/>
</dbReference>
<evidence type="ECO:0000259" key="7">
    <source>
        <dbReference type="PROSITE" id="PS51352"/>
    </source>
</evidence>
<dbReference type="SUPFAM" id="SSF52833">
    <property type="entry name" value="Thioredoxin-like"/>
    <property type="match status" value="1"/>
</dbReference>
<keyword evidence="4" id="KW-0560">Oxidoreductase</keyword>
<sequence length="267" mass="29190">MATSLEGRRVPDAAFRFFKDGRFTDVRTDQLFNNQSIVAFALPGAFTPTCSSNHFPRYLELAQHFFDNGVDAILCISVNDSFVLDAWSKDQGNDDTVVMVPDGNGEFTKQLGMLLDLSSAGLGHRSRRYSMLVRDGLIEKAFVEPNVVGDPYVVSDADTILAYLCPSLILQPDITVFTKATCPVSHAAKGWLKNRSLSFSEVVVGKDVSNQVLRAVSGSTKVPQIFVSGHHIGGFDELQTREAWIQSGEAREPKLSAEAGSVTPRSE</sequence>
<dbReference type="OMA" id="TREAWIQ"/>
<organism evidence="8 10">
    <name type="scientific">Plasmodiophora brassicae</name>
    <name type="common">Clubroot disease agent</name>
    <dbReference type="NCBI Taxonomy" id="37360"/>
    <lineage>
        <taxon>Eukaryota</taxon>
        <taxon>Sar</taxon>
        <taxon>Rhizaria</taxon>
        <taxon>Endomyxa</taxon>
        <taxon>Phytomyxea</taxon>
        <taxon>Plasmodiophorida</taxon>
        <taxon>Plasmodiophoridae</taxon>
        <taxon>Plasmodiophora</taxon>
    </lineage>
</organism>
<reference evidence="9 11" key="2">
    <citation type="submission" date="2018-03" db="EMBL/GenBank/DDBJ databases">
        <authorList>
            <person name="Fogelqvist J."/>
        </authorList>
    </citation>
    <scope>NUCLEOTIDE SEQUENCE [LARGE SCALE GENOMIC DNA]</scope>
</reference>